<name>A0A5A7UAW0_CUCMM</name>
<gene>
    <name evidence="1" type="ORF">E6C27_scaffold55G00560</name>
</gene>
<comment type="caution">
    <text evidence="1">The sequence shown here is derived from an EMBL/GenBank/DDBJ whole genome shotgun (WGS) entry which is preliminary data.</text>
</comment>
<accession>A0A5A7UAW0</accession>
<dbReference type="Proteomes" id="UP000321393">
    <property type="component" value="Unassembled WGS sequence"/>
</dbReference>
<protein>
    <submittedName>
        <fullName evidence="1">Uncharacterized protein</fullName>
    </submittedName>
</protein>
<evidence type="ECO:0000313" key="1">
    <source>
        <dbReference type="EMBL" id="KAA0051336.1"/>
    </source>
</evidence>
<sequence>MVESGPVDQVRSATKRGPSLREWLERGGRILLVLLGLISNNKKEELQKDQLKLNFLRCHGGLSGGMPMLSLILPGQSWMEGQMHTRGNGVKEAPMKTRFGIGTLYLSQSSASRLLGLRHVPNCFLPQEGSSTLPGSYGFQTTEARLKGEERSIGNERRSGGMCGTPYWITPVRHEAADAESAPMPLAMPCLVPRHGGGSVARHEHRAKGRFFYSSEPPYLTTT</sequence>
<reference evidence="1 2" key="1">
    <citation type="submission" date="2019-08" db="EMBL/GenBank/DDBJ databases">
        <title>Draft genome sequences of two oriental melons (Cucumis melo L. var makuwa).</title>
        <authorList>
            <person name="Kwon S.-Y."/>
        </authorList>
    </citation>
    <scope>NUCLEOTIDE SEQUENCE [LARGE SCALE GENOMIC DNA]</scope>
    <source>
        <strain evidence="2">cv. SW 3</strain>
        <tissue evidence="1">Leaf</tissue>
    </source>
</reference>
<dbReference type="STRING" id="1194695.A0A5A7UAW0"/>
<dbReference type="EMBL" id="SSTE01011267">
    <property type="protein sequence ID" value="KAA0051336.1"/>
    <property type="molecule type" value="Genomic_DNA"/>
</dbReference>
<organism evidence="1 2">
    <name type="scientific">Cucumis melo var. makuwa</name>
    <name type="common">Oriental melon</name>
    <dbReference type="NCBI Taxonomy" id="1194695"/>
    <lineage>
        <taxon>Eukaryota</taxon>
        <taxon>Viridiplantae</taxon>
        <taxon>Streptophyta</taxon>
        <taxon>Embryophyta</taxon>
        <taxon>Tracheophyta</taxon>
        <taxon>Spermatophyta</taxon>
        <taxon>Magnoliopsida</taxon>
        <taxon>eudicotyledons</taxon>
        <taxon>Gunneridae</taxon>
        <taxon>Pentapetalae</taxon>
        <taxon>rosids</taxon>
        <taxon>fabids</taxon>
        <taxon>Cucurbitales</taxon>
        <taxon>Cucurbitaceae</taxon>
        <taxon>Benincaseae</taxon>
        <taxon>Cucumis</taxon>
    </lineage>
</organism>
<dbReference type="AlphaFoldDB" id="A0A5A7UAW0"/>
<evidence type="ECO:0000313" key="2">
    <source>
        <dbReference type="Proteomes" id="UP000321393"/>
    </source>
</evidence>
<dbReference type="OrthoDB" id="1742505at2759"/>
<proteinExistence type="predicted"/>